<proteinExistence type="predicted"/>
<dbReference type="EMBL" id="JALJOT010000014">
    <property type="protein sequence ID" value="KAK9903377.1"/>
    <property type="molecule type" value="Genomic_DNA"/>
</dbReference>
<reference evidence="4 5" key="1">
    <citation type="journal article" date="2024" name="Nat. Commun.">
        <title>Phylogenomics reveals the evolutionary origins of lichenization in chlorophyte algae.</title>
        <authorList>
            <person name="Puginier C."/>
            <person name="Libourel C."/>
            <person name="Otte J."/>
            <person name="Skaloud P."/>
            <person name="Haon M."/>
            <person name="Grisel S."/>
            <person name="Petersen M."/>
            <person name="Berrin J.G."/>
            <person name="Delaux P.M."/>
            <person name="Dal Grande F."/>
            <person name="Keller J."/>
        </authorList>
    </citation>
    <scope>NUCLEOTIDE SEQUENCE [LARGE SCALE GENOMIC DNA]</scope>
    <source>
        <strain evidence="4 5">SAG 216-7</strain>
    </source>
</reference>
<evidence type="ECO:0000256" key="2">
    <source>
        <dbReference type="ARBA" id="ARBA00022574"/>
    </source>
</evidence>
<keyword evidence="1" id="KW-0963">Cytoplasm</keyword>
<keyword evidence="5" id="KW-1185">Reference proteome</keyword>
<evidence type="ECO:0008006" key="6">
    <source>
        <dbReference type="Google" id="ProtNLM"/>
    </source>
</evidence>
<comment type="caution">
    <text evidence="4">The sequence shown here is derived from an EMBL/GenBank/DDBJ whole genome shotgun (WGS) entry which is preliminary data.</text>
</comment>
<keyword evidence="3" id="KW-0677">Repeat</keyword>
<evidence type="ECO:0000313" key="5">
    <source>
        <dbReference type="Proteomes" id="UP001491310"/>
    </source>
</evidence>
<dbReference type="Gene3D" id="2.130.10.10">
    <property type="entry name" value="YVTN repeat-like/Quinoprotein amine dehydrogenase"/>
    <property type="match status" value="1"/>
</dbReference>
<dbReference type="InterPro" id="IPR036322">
    <property type="entry name" value="WD40_repeat_dom_sf"/>
</dbReference>
<sequence>MVVGGCSTGQVILWDTSAHDEHVAIVEERNRPANDSAFFASTAGDDRVLFWDMRVWRLRKAKREQGASEVVWKPVYAVPLKSVGGVEAPCCCLSFASAPHSGRPMLIGLQDGDIVSGSYSRSDATQGLEGSEADKAAVNRQQAHCSGVAALVGSPFFDNLVLSVGGWDWALWQADRLEAPLIRSATAPCAYTCVAWSPTRPGVLFAGRADGLVEAWDLLDCSHQPVLVSAASIAAVTSLCFSPDTPATPAAMKVSSQQLLAVGDALGLLHVMEGSLQVDSESKGIQKAQGVPILAEEEERIQELEYQKMEASFRIETALGLLLGLSIYASLQGGSTGASIDDAAPEIARSHTSANGKARSPRAAIALSAVANASCSLQNASYAGRVLRIGGANIKPSSEACWKDCKDENGRLIPFKGCQLKDEPMQAWGLPSQRQVTSYKIANYFSGYLRHRKPHQRTFIRLHSAPLTTLMVATYVPPSTCTAHRGDFFTLLGIMNKQDYARWHSCEFVLGAKTFDPSLRPPGHPEACLFSPFSPCIPLIQKNSVLNGFRVPGPTLCGSATGNLKSIESVLALPPDAIIDDTSFTFPFESYRDKDFILLGNGTQLRNGDFRAADLGVFVLRNSRWSRRLLDMLANEARTHTSTSRSLREDVKLDPVAEALTRLIVRMPDRLLPKMHFEGDFCIGCDWRRINLTESSKVETTKEWGESNKRWNLFITRFYDCELCDAGRGKERMDKCHKSYLEHYDWAFCRFHRLIKAIHREEETGHPLKMMIGDLGIPKASLNESSFDWPVRHNTVIKHAAHFHTPSDHEANALCHPYKTWN</sequence>
<evidence type="ECO:0000256" key="3">
    <source>
        <dbReference type="ARBA" id="ARBA00022737"/>
    </source>
</evidence>
<gene>
    <name evidence="4" type="ORF">WJX75_004208</name>
</gene>
<keyword evidence="2" id="KW-0853">WD repeat</keyword>
<evidence type="ECO:0000313" key="4">
    <source>
        <dbReference type="EMBL" id="KAK9903377.1"/>
    </source>
</evidence>
<protein>
    <recommendedName>
        <fullName evidence="6">WD40 repeat-like protein</fullName>
    </recommendedName>
</protein>
<dbReference type="PANTHER" id="PTHR12442">
    <property type="entry name" value="DYNEIN INTERMEDIATE CHAIN"/>
    <property type="match status" value="1"/>
</dbReference>
<dbReference type="Proteomes" id="UP001491310">
    <property type="component" value="Unassembled WGS sequence"/>
</dbReference>
<accession>A0ABR2YDR9</accession>
<organism evidence="4 5">
    <name type="scientific">Coccomyxa subellipsoidea</name>
    <dbReference type="NCBI Taxonomy" id="248742"/>
    <lineage>
        <taxon>Eukaryota</taxon>
        <taxon>Viridiplantae</taxon>
        <taxon>Chlorophyta</taxon>
        <taxon>core chlorophytes</taxon>
        <taxon>Trebouxiophyceae</taxon>
        <taxon>Trebouxiophyceae incertae sedis</taxon>
        <taxon>Coccomyxaceae</taxon>
        <taxon>Coccomyxa</taxon>
    </lineage>
</organism>
<evidence type="ECO:0000256" key="1">
    <source>
        <dbReference type="ARBA" id="ARBA00022490"/>
    </source>
</evidence>
<dbReference type="InterPro" id="IPR015943">
    <property type="entry name" value="WD40/YVTN_repeat-like_dom_sf"/>
</dbReference>
<name>A0ABR2YDR9_9CHLO</name>
<dbReference type="PANTHER" id="PTHR12442:SF5">
    <property type="entry name" value="DYNEIN AXONEMAL INTERMEDIATE CHAIN 3"/>
    <property type="match status" value="1"/>
</dbReference>
<dbReference type="InterPro" id="IPR050687">
    <property type="entry name" value="Dynein_IC"/>
</dbReference>
<dbReference type="SUPFAM" id="SSF50978">
    <property type="entry name" value="WD40 repeat-like"/>
    <property type="match status" value="1"/>
</dbReference>